<dbReference type="PROSITE" id="PS50088">
    <property type="entry name" value="ANK_REPEAT"/>
    <property type="match status" value="2"/>
</dbReference>
<keyword evidence="5" id="KW-1185">Reference proteome</keyword>
<proteinExistence type="predicted"/>
<dbReference type="VEuPathDB" id="TrichDB:TVAGG3_0653910"/>
<accession>A2EXT5</accession>
<sequence>MLELLASHGSNVNYRDNGSQLTILHHACAKNNIKAVKCLISHGADLNMLNSGGYSVIHFAIFSTVRGISVKSFGPDFVNESEVIDLIELLLSNGANVNLKNEDGYTPLHMASFMSTRGIVETLISHGAEINSLTKDGYTPLDLADGREKIHYEKYLRLRNAKMDYQYYLDSSQEASKIVALLKLHGGKSNSGDISMTKYLNISHYLNI</sequence>
<dbReference type="OrthoDB" id="194358at2759"/>
<dbReference type="KEGG" id="tva:4760379"/>
<reference evidence="4" key="2">
    <citation type="journal article" date="2007" name="Science">
        <title>Draft genome sequence of the sexually transmitted pathogen Trichomonas vaginalis.</title>
        <authorList>
            <person name="Carlton J.M."/>
            <person name="Hirt R.P."/>
            <person name="Silva J.C."/>
            <person name="Delcher A.L."/>
            <person name="Schatz M."/>
            <person name="Zhao Q."/>
            <person name="Wortman J.R."/>
            <person name="Bidwell S.L."/>
            <person name="Alsmark U.C.M."/>
            <person name="Besteiro S."/>
            <person name="Sicheritz-Ponten T."/>
            <person name="Noel C.J."/>
            <person name="Dacks J.B."/>
            <person name="Foster P.G."/>
            <person name="Simillion C."/>
            <person name="Van de Peer Y."/>
            <person name="Miranda-Saavedra D."/>
            <person name="Barton G.J."/>
            <person name="Westrop G.D."/>
            <person name="Mueller S."/>
            <person name="Dessi D."/>
            <person name="Fiori P.L."/>
            <person name="Ren Q."/>
            <person name="Paulsen I."/>
            <person name="Zhang H."/>
            <person name="Bastida-Corcuera F.D."/>
            <person name="Simoes-Barbosa A."/>
            <person name="Brown M.T."/>
            <person name="Hayes R.D."/>
            <person name="Mukherjee M."/>
            <person name="Okumura C.Y."/>
            <person name="Schneider R."/>
            <person name="Smith A.J."/>
            <person name="Vanacova S."/>
            <person name="Villalvazo M."/>
            <person name="Haas B.J."/>
            <person name="Pertea M."/>
            <person name="Feldblyum T.V."/>
            <person name="Utterback T.R."/>
            <person name="Shu C.L."/>
            <person name="Osoegawa K."/>
            <person name="de Jong P.J."/>
            <person name="Hrdy I."/>
            <person name="Horvathova L."/>
            <person name="Zubacova Z."/>
            <person name="Dolezal P."/>
            <person name="Malik S.B."/>
            <person name="Logsdon J.M. Jr."/>
            <person name="Henze K."/>
            <person name="Gupta A."/>
            <person name="Wang C.C."/>
            <person name="Dunne R.L."/>
            <person name="Upcroft J.A."/>
            <person name="Upcroft P."/>
            <person name="White O."/>
            <person name="Salzberg S.L."/>
            <person name="Tang P."/>
            <person name="Chiu C.-H."/>
            <person name="Lee Y.-S."/>
            <person name="Embley T.M."/>
            <person name="Coombs G.H."/>
            <person name="Mottram J.C."/>
            <person name="Tachezy J."/>
            <person name="Fraser-Liggett C.M."/>
            <person name="Johnson P.J."/>
        </authorList>
    </citation>
    <scope>NUCLEOTIDE SEQUENCE [LARGE SCALE GENOMIC DNA]</scope>
    <source>
        <strain evidence="4">G3</strain>
    </source>
</reference>
<keyword evidence="2 3" id="KW-0040">ANK repeat</keyword>
<keyword evidence="1" id="KW-0677">Repeat</keyword>
<dbReference type="SUPFAM" id="SSF48403">
    <property type="entry name" value="Ankyrin repeat"/>
    <property type="match status" value="1"/>
</dbReference>
<evidence type="ECO:0000256" key="3">
    <source>
        <dbReference type="PROSITE-ProRule" id="PRU00023"/>
    </source>
</evidence>
<feature type="repeat" description="ANK" evidence="3">
    <location>
        <begin position="19"/>
        <end position="51"/>
    </location>
</feature>
<dbReference type="AlphaFoldDB" id="A2EXT5"/>
<evidence type="ECO:0000256" key="1">
    <source>
        <dbReference type="ARBA" id="ARBA00022737"/>
    </source>
</evidence>
<reference evidence="4" key="1">
    <citation type="submission" date="2006-10" db="EMBL/GenBank/DDBJ databases">
        <authorList>
            <person name="Amadeo P."/>
            <person name="Zhao Q."/>
            <person name="Wortman J."/>
            <person name="Fraser-Liggett C."/>
            <person name="Carlton J."/>
        </authorList>
    </citation>
    <scope>NUCLEOTIDE SEQUENCE</scope>
    <source>
        <strain evidence="4">G3</strain>
    </source>
</reference>
<dbReference type="InParanoid" id="A2EXT5"/>
<dbReference type="InterPro" id="IPR002110">
    <property type="entry name" value="Ankyrin_rpt"/>
</dbReference>
<dbReference type="SMART" id="SM00248">
    <property type="entry name" value="ANK"/>
    <property type="match status" value="3"/>
</dbReference>
<dbReference type="RefSeq" id="XP_001314778.1">
    <property type="nucleotide sequence ID" value="XM_001314744.1"/>
</dbReference>
<protein>
    <submittedName>
        <fullName evidence="4">Uncharacterized protein</fullName>
    </submittedName>
</protein>
<dbReference type="Gene3D" id="1.25.40.20">
    <property type="entry name" value="Ankyrin repeat-containing domain"/>
    <property type="match status" value="2"/>
</dbReference>
<dbReference type="SMR" id="A2EXT5"/>
<name>A2EXT5_TRIV3</name>
<evidence type="ECO:0000313" key="5">
    <source>
        <dbReference type="Proteomes" id="UP000001542"/>
    </source>
</evidence>
<evidence type="ECO:0000313" key="4">
    <source>
        <dbReference type="EMBL" id="EAY02539.1"/>
    </source>
</evidence>
<feature type="repeat" description="ANK" evidence="3">
    <location>
        <begin position="103"/>
        <end position="135"/>
    </location>
</feature>
<dbReference type="Proteomes" id="UP000001542">
    <property type="component" value="Unassembled WGS sequence"/>
</dbReference>
<organism evidence="4 5">
    <name type="scientific">Trichomonas vaginalis (strain ATCC PRA-98 / G3)</name>
    <dbReference type="NCBI Taxonomy" id="412133"/>
    <lineage>
        <taxon>Eukaryota</taxon>
        <taxon>Metamonada</taxon>
        <taxon>Parabasalia</taxon>
        <taxon>Trichomonadida</taxon>
        <taxon>Trichomonadidae</taxon>
        <taxon>Trichomonas</taxon>
    </lineage>
</organism>
<dbReference type="EMBL" id="DS113533">
    <property type="protein sequence ID" value="EAY02539.1"/>
    <property type="molecule type" value="Genomic_DNA"/>
</dbReference>
<gene>
    <name evidence="4" type="ORF">TVAG_494880</name>
</gene>
<dbReference type="eggNOG" id="KOG4177">
    <property type="taxonomic scope" value="Eukaryota"/>
</dbReference>
<dbReference type="Pfam" id="PF12796">
    <property type="entry name" value="Ank_2"/>
    <property type="match status" value="2"/>
</dbReference>
<dbReference type="PANTHER" id="PTHR24124:SF14">
    <property type="entry name" value="CHROMOSOME UNDETERMINED SCAFFOLD_25, WHOLE GENOME SHOTGUN SEQUENCE"/>
    <property type="match status" value="1"/>
</dbReference>
<dbReference type="InterPro" id="IPR036770">
    <property type="entry name" value="Ankyrin_rpt-contain_sf"/>
</dbReference>
<dbReference type="PROSITE" id="PS50297">
    <property type="entry name" value="ANK_REP_REGION"/>
    <property type="match status" value="2"/>
</dbReference>
<dbReference type="PANTHER" id="PTHR24124">
    <property type="entry name" value="ANKYRIN REPEAT FAMILY A"/>
    <property type="match status" value="1"/>
</dbReference>
<dbReference type="VEuPathDB" id="TrichDB:TVAG_494880"/>
<evidence type="ECO:0000256" key="2">
    <source>
        <dbReference type="ARBA" id="ARBA00023043"/>
    </source>
</evidence>
<dbReference type="STRING" id="5722.A2EXT5"/>